<reference evidence="1 2" key="1">
    <citation type="journal article" date="2023" name="Sci. Data">
        <title>Genome assembly of the Korean intertidal mud-creeper Batillaria attramentaria.</title>
        <authorList>
            <person name="Patra A.K."/>
            <person name="Ho P.T."/>
            <person name="Jun S."/>
            <person name="Lee S.J."/>
            <person name="Kim Y."/>
            <person name="Won Y.J."/>
        </authorList>
    </citation>
    <scope>NUCLEOTIDE SEQUENCE [LARGE SCALE GENOMIC DNA]</scope>
    <source>
        <strain evidence="1">Wonlab-2016</strain>
    </source>
</reference>
<accession>A0ABD0K9Z6</accession>
<organism evidence="1 2">
    <name type="scientific">Batillaria attramentaria</name>
    <dbReference type="NCBI Taxonomy" id="370345"/>
    <lineage>
        <taxon>Eukaryota</taxon>
        <taxon>Metazoa</taxon>
        <taxon>Spiralia</taxon>
        <taxon>Lophotrochozoa</taxon>
        <taxon>Mollusca</taxon>
        <taxon>Gastropoda</taxon>
        <taxon>Caenogastropoda</taxon>
        <taxon>Sorbeoconcha</taxon>
        <taxon>Cerithioidea</taxon>
        <taxon>Batillariidae</taxon>
        <taxon>Batillaria</taxon>
    </lineage>
</organism>
<comment type="caution">
    <text evidence="1">The sequence shown here is derived from an EMBL/GenBank/DDBJ whole genome shotgun (WGS) entry which is preliminary data.</text>
</comment>
<dbReference type="EMBL" id="JACVVK020000218">
    <property type="protein sequence ID" value="KAK7483897.1"/>
    <property type="molecule type" value="Genomic_DNA"/>
</dbReference>
<dbReference type="Proteomes" id="UP001519460">
    <property type="component" value="Unassembled WGS sequence"/>
</dbReference>
<evidence type="ECO:0000313" key="1">
    <source>
        <dbReference type="EMBL" id="KAK7483897.1"/>
    </source>
</evidence>
<dbReference type="AlphaFoldDB" id="A0ABD0K9Z6"/>
<proteinExistence type="predicted"/>
<protein>
    <submittedName>
        <fullName evidence="1">Uncharacterized protein</fullName>
    </submittedName>
</protein>
<name>A0ABD0K9Z6_9CAEN</name>
<keyword evidence="2" id="KW-1185">Reference proteome</keyword>
<gene>
    <name evidence="1" type="ORF">BaRGS_00024781</name>
</gene>
<evidence type="ECO:0000313" key="2">
    <source>
        <dbReference type="Proteomes" id="UP001519460"/>
    </source>
</evidence>
<sequence>MGDGCVGGGGWVTSRGLTAGRKQIGQTESFPPDMHTEWRKKDWTTVFVETAAGIAVFRVHVPSVILKRHSRHCCSLHPPRQGTYGTESGQAPRAERGMCGCQGVGAVEGGGGMYLNYLSTCRNLKPTLC</sequence>